<gene>
    <name evidence="1" type="ORF">MELLADRAFT_107226</name>
</gene>
<dbReference type="VEuPathDB" id="FungiDB:MELLADRAFT_107226"/>
<reference evidence="2" key="1">
    <citation type="journal article" date="2011" name="Proc. Natl. Acad. Sci. U.S.A.">
        <title>Obligate biotrophy features unraveled by the genomic analysis of rust fungi.</title>
        <authorList>
            <person name="Duplessis S."/>
            <person name="Cuomo C.A."/>
            <person name="Lin Y.-C."/>
            <person name="Aerts A."/>
            <person name="Tisserant E."/>
            <person name="Veneault-Fourrey C."/>
            <person name="Joly D.L."/>
            <person name="Hacquard S."/>
            <person name="Amselem J."/>
            <person name="Cantarel B.L."/>
            <person name="Chiu R."/>
            <person name="Coutinho P.M."/>
            <person name="Feau N."/>
            <person name="Field M."/>
            <person name="Frey P."/>
            <person name="Gelhaye E."/>
            <person name="Goldberg J."/>
            <person name="Grabherr M.G."/>
            <person name="Kodira C.D."/>
            <person name="Kohler A."/>
            <person name="Kuees U."/>
            <person name="Lindquist E.A."/>
            <person name="Lucas S.M."/>
            <person name="Mago R."/>
            <person name="Mauceli E."/>
            <person name="Morin E."/>
            <person name="Murat C."/>
            <person name="Pangilinan J.L."/>
            <person name="Park R."/>
            <person name="Pearson M."/>
            <person name="Quesneville H."/>
            <person name="Rouhier N."/>
            <person name="Sakthikumar S."/>
            <person name="Salamov A.A."/>
            <person name="Schmutz J."/>
            <person name="Selles B."/>
            <person name="Shapiro H."/>
            <person name="Tanguay P."/>
            <person name="Tuskan G.A."/>
            <person name="Henrissat B."/>
            <person name="Van de Peer Y."/>
            <person name="Rouze P."/>
            <person name="Ellis J.G."/>
            <person name="Dodds P.N."/>
            <person name="Schein J.E."/>
            <person name="Zhong S."/>
            <person name="Hamelin R.C."/>
            <person name="Grigoriev I.V."/>
            <person name="Szabo L.J."/>
            <person name="Martin F."/>
        </authorList>
    </citation>
    <scope>NUCLEOTIDE SEQUENCE [LARGE SCALE GENOMIC DNA]</scope>
    <source>
        <strain evidence="2">98AG31 / pathotype 3-4-7</strain>
    </source>
</reference>
<sequence>MLGYGEVLYAVLGVRYVGLQSYNNTSSSGELVPMHEEISMAIVPSKPTGYILTAGEDRMESVLHNHLDAVTAAAVIDIPFWCIDSADEKITQVLKKHFYAQAKMDLNVGASGQARAKPEKNELTRYLPFNPSRLFEPNFDQITIRVC</sequence>
<dbReference type="EMBL" id="GL883111">
    <property type="protein sequence ID" value="EGG05776.1"/>
    <property type="molecule type" value="Genomic_DNA"/>
</dbReference>
<dbReference type="RefSeq" id="XP_007410832.1">
    <property type="nucleotide sequence ID" value="XM_007410770.1"/>
</dbReference>
<evidence type="ECO:0000313" key="2">
    <source>
        <dbReference type="Proteomes" id="UP000001072"/>
    </source>
</evidence>
<dbReference type="GeneID" id="18923110"/>
<dbReference type="Proteomes" id="UP000001072">
    <property type="component" value="Unassembled WGS sequence"/>
</dbReference>
<dbReference type="AlphaFoldDB" id="F4RP89"/>
<keyword evidence="2" id="KW-1185">Reference proteome</keyword>
<accession>F4RP89</accession>
<proteinExistence type="predicted"/>
<protein>
    <submittedName>
        <fullName evidence="1">Uncharacterized protein</fullName>
    </submittedName>
</protein>
<evidence type="ECO:0000313" key="1">
    <source>
        <dbReference type="EMBL" id="EGG05776.1"/>
    </source>
</evidence>
<dbReference type="HOGENOM" id="CLU_1768508_0_0_1"/>
<dbReference type="InParanoid" id="F4RP89"/>
<name>F4RP89_MELLP</name>
<dbReference type="KEGG" id="mlr:MELLADRAFT_107226"/>
<organism evidence="2">
    <name type="scientific">Melampsora larici-populina (strain 98AG31 / pathotype 3-4-7)</name>
    <name type="common">Poplar leaf rust fungus</name>
    <dbReference type="NCBI Taxonomy" id="747676"/>
    <lineage>
        <taxon>Eukaryota</taxon>
        <taxon>Fungi</taxon>
        <taxon>Dikarya</taxon>
        <taxon>Basidiomycota</taxon>
        <taxon>Pucciniomycotina</taxon>
        <taxon>Pucciniomycetes</taxon>
        <taxon>Pucciniales</taxon>
        <taxon>Melampsoraceae</taxon>
        <taxon>Melampsora</taxon>
    </lineage>
</organism>